<dbReference type="Proteomes" id="UP000236745">
    <property type="component" value="Unassembled WGS sequence"/>
</dbReference>
<dbReference type="EMBL" id="FNVQ01000002">
    <property type="protein sequence ID" value="SEG55012.1"/>
    <property type="molecule type" value="Genomic_DNA"/>
</dbReference>
<evidence type="ECO:0008006" key="3">
    <source>
        <dbReference type="Google" id="ProtNLM"/>
    </source>
</evidence>
<dbReference type="SUPFAM" id="SSF52540">
    <property type="entry name" value="P-loop containing nucleoside triphosphate hydrolases"/>
    <property type="match status" value="1"/>
</dbReference>
<dbReference type="OrthoDB" id="5147122at2"/>
<gene>
    <name evidence="1" type="ORF">SAMN05444390_102356</name>
</gene>
<protein>
    <recommendedName>
        <fullName evidence="3">Sulfotransferase family protein</fullName>
    </recommendedName>
</protein>
<keyword evidence="2" id="KW-1185">Reference proteome</keyword>
<evidence type="ECO:0000313" key="2">
    <source>
        <dbReference type="Proteomes" id="UP000236745"/>
    </source>
</evidence>
<sequence length="336" mass="38566">MKRKLIIHVGMGKTGSSSIQKTLRVARPTLEQHGIKYLGLMLEHLSLPVAQYDWHVVDGWERYTCMDRAQANRELAHVLQYAADKLPPDLHTLIWSNESLFDCIENVEPALNALRDRYDIQIIGYIRRPDSWILSAYLQWGIKHKINSGPIQPFRNWVRRKPYVVTPKLEGWSSFADEACFYNFDDIQDVSAHFVANVLSLKTGDIPSLRENDTPPPAAMALFAYHNSMAEGAILPDELEPLLKEAGLYEKMQKSQPYNKLLPVESDVASYVEQCQGEVDKINKIFEASGQARFDLTTLKYKDYSSTPLDTNRALFKVIYHLYKEIELLKSKMNED</sequence>
<proteinExistence type="predicted"/>
<dbReference type="InterPro" id="IPR027417">
    <property type="entry name" value="P-loop_NTPase"/>
</dbReference>
<dbReference type="AlphaFoldDB" id="A0A1H6B317"/>
<accession>A0A1H6B317</accession>
<name>A0A1H6B317_9GAMM</name>
<organism evidence="1 2">
    <name type="scientific">Marinobacterium lutimaris</name>
    <dbReference type="NCBI Taxonomy" id="568106"/>
    <lineage>
        <taxon>Bacteria</taxon>
        <taxon>Pseudomonadati</taxon>
        <taxon>Pseudomonadota</taxon>
        <taxon>Gammaproteobacteria</taxon>
        <taxon>Oceanospirillales</taxon>
        <taxon>Oceanospirillaceae</taxon>
        <taxon>Marinobacterium</taxon>
    </lineage>
</organism>
<evidence type="ECO:0000313" key="1">
    <source>
        <dbReference type="EMBL" id="SEG55012.1"/>
    </source>
</evidence>
<reference evidence="1 2" key="1">
    <citation type="submission" date="2016-10" db="EMBL/GenBank/DDBJ databases">
        <authorList>
            <person name="de Groot N.N."/>
        </authorList>
    </citation>
    <scope>NUCLEOTIDE SEQUENCE [LARGE SCALE GENOMIC DNA]</scope>
    <source>
        <strain evidence="1 2">DSM 22012</strain>
    </source>
</reference>
<dbReference type="RefSeq" id="WP_104003448.1">
    <property type="nucleotide sequence ID" value="NZ_FNVQ01000002.1"/>
</dbReference>